<accession>A0A1F5YCV8</accession>
<gene>
    <name evidence="2" type="ORF">A2Z06_02590</name>
</gene>
<dbReference type="Gene3D" id="3.40.50.10490">
    <property type="entry name" value="Glucose-6-phosphate isomerase like protein, domain 1"/>
    <property type="match status" value="1"/>
</dbReference>
<comment type="caution">
    <text evidence="2">The sequence shown here is derived from an EMBL/GenBank/DDBJ whole genome shotgun (WGS) entry which is preliminary data.</text>
</comment>
<dbReference type="AlphaFoldDB" id="A0A1F5YCV8"/>
<dbReference type="PANTHER" id="PTHR30390">
    <property type="entry name" value="SEDOHEPTULOSE 7-PHOSPHATE ISOMERASE / DNAA INITIATOR-ASSOCIATING FACTOR FOR REPLICATION INITIATION"/>
    <property type="match status" value="1"/>
</dbReference>
<dbReference type="PANTHER" id="PTHR30390:SF6">
    <property type="entry name" value="DNAA INITIATOR-ASSOCIATING PROTEIN DIAA"/>
    <property type="match status" value="1"/>
</dbReference>
<sequence>MIEQDLESMIHVSLIESSRLKREMAEVLIAPITEAIDILIACIEGNHKILCMGNGGSAADAQHMAAELIGRFERERSPFPCMTLMADTTTLTAIGNDYGFREIFARQIEGLASRDDVIICFSTSGESENVIRGVMKAREKGVKVIGFLGGGKSSLAKMVDLPIRVPSMRTCRIQEGHITLVHVICEALEAHFSGRTSG</sequence>
<dbReference type="InterPro" id="IPR046348">
    <property type="entry name" value="SIS_dom_sf"/>
</dbReference>
<dbReference type="Pfam" id="PF13580">
    <property type="entry name" value="SIS_2"/>
    <property type="match status" value="1"/>
</dbReference>
<dbReference type="InterPro" id="IPR001347">
    <property type="entry name" value="SIS_dom"/>
</dbReference>
<dbReference type="EMBL" id="MFIW01000021">
    <property type="protein sequence ID" value="OGF98018.1"/>
    <property type="molecule type" value="Genomic_DNA"/>
</dbReference>
<dbReference type="Proteomes" id="UP000179034">
    <property type="component" value="Unassembled WGS sequence"/>
</dbReference>
<evidence type="ECO:0000259" key="1">
    <source>
        <dbReference type="PROSITE" id="PS51464"/>
    </source>
</evidence>
<dbReference type="GO" id="GO:0097367">
    <property type="term" value="F:carbohydrate derivative binding"/>
    <property type="evidence" value="ECO:0007669"/>
    <property type="project" value="InterPro"/>
</dbReference>
<dbReference type="SUPFAM" id="SSF53697">
    <property type="entry name" value="SIS domain"/>
    <property type="match status" value="1"/>
</dbReference>
<dbReference type="PROSITE" id="PS51464">
    <property type="entry name" value="SIS"/>
    <property type="match status" value="1"/>
</dbReference>
<evidence type="ECO:0000313" key="2">
    <source>
        <dbReference type="EMBL" id="OGF98018.1"/>
    </source>
</evidence>
<dbReference type="CDD" id="cd05006">
    <property type="entry name" value="SIS_GmhA"/>
    <property type="match status" value="1"/>
</dbReference>
<proteinExistence type="predicted"/>
<name>A0A1F5YCV8_9BACT</name>
<protein>
    <recommendedName>
        <fullName evidence="1">SIS domain-containing protein</fullName>
    </recommendedName>
</protein>
<dbReference type="InterPro" id="IPR050099">
    <property type="entry name" value="SIS_GmhA/DiaA_subfam"/>
</dbReference>
<reference evidence="2 3" key="1">
    <citation type="journal article" date="2016" name="Nat. Commun.">
        <title>Thousands of microbial genomes shed light on interconnected biogeochemical processes in an aquifer system.</title>
        <authorList>
            <person name="Anantharaman K."/>
            <person name="Brown C.T."/>
            <person name="Hug L.A."/>
            <person name="Sharon I."/>
            <person name="Castelle C.J."/>
            <person name="Probst A.J."/>
            <person name="Thomas B.C."/>
            <person name="Singh A."/>
            <person name="Wilkins M.J."/>
            <person name="Karaoz U."/>
            <person name="Brodie E.L."/>
            <person name="Williams K.H."/>
            <person name="Hubbard S.S."/>
            <person name="Banfield J.F."/>
        </authorList>
    </citation>
    <scope>NUCLEOTIDE SEQUENCE [LARGE SCALE GENOMIC DNA]</scope>
</reference>
<organism evidence="2 3">
    <name type="scientific">Candidatus Glassbacteria bacterium RBG_16_58_8</name>
    <dbReference type="NCBI Taxonomy" id="1817866"/>
    <lineage>
        <taxon>Bacteria</taxon>
        <taxon>Candidatus Glassiibacteriota</taxon>
    </lineage>
</organism>
<evidence type="ECO:0000313" key="3">
    <source>
        <dbReference type="Proteomes" id="UP000179034"/>
    </source>
</evidence>
<dbReference type="GO" id="GO:1901135">
    <property type="term" value="P:carbohydrate derivative metabolic process"/>
    <property type="evidence" value="ECO:0007669"/>
    <property type="project" value="InterPro"/>
</dbReference>
<dbReference type="InterPro" id="IPR035461">
    <property type="entry name" value="GmhA/DiaA"/>
</dbReference>
<feature type="domain" description="SIS" evidence="1">
    <location>
        <begin position="39"/>
        <end position="198"/>
    </location>
</feature>